<evidence type="ECO:0000256" key="4">
    <source>
        <dbReference type="RuleBase" id="RU363019"/>
    </source>
</evidence>
<comment type="similarity">
    <text evidence="4">Belongs to the cyclophilin-type PPIase family.</text>
</comment>
<evidence type="ECO:0000256" key="3">
    <source>
        <dbReference type="ARBA" id="ARBA00023235"/>
    </source>
</evidence>
<evidence type="ECO:0000256" key="2">
    <source>
        <dbReference type="ARBA" id="ARBA00023110"/>
    </source>
</evidence>
<feature type="compositionally biased region" description="Basic and acidic residues" evidence="5">
    <location>
        <begin position="36"/>
        <end position="46"/>
    </location>
</feature>
<dbReference type="Gene3D" id="2.40.100.10">
    <property type="entry name" value="Cyclophilin-like"/>
    <property type="match status" value="1"/>
</dbReference>
<dbReference type="FunFam" id="2.40.100.10:FF:000013">
    <property type="entry name" value="Peptidyl-prolyl cis-trans isomerase"/>
    <property type="match status" value="1"/>
</dbReference>
<keyword evidence="2 4" id="KW-0697">Rotamase</keyword>
<evidence type="ECO:0000259" key="6">
    <source>
        <dbReference type="PROSITE" id="PS50072"/>
    </source>
</evidence>
<dbReference type="InterPro" id="IPR002130">
    <property type="entry name" value="Cyclophilin-type_PPIase_dom"/>
</dbReference>
<dbReference type="GO" id="GO:0003755">
    <property type="term" value="F:peptidyl-prolyl cis-trans isomerase activity"/>
    <property type="evidence" value="ECO:0007669"/>
    <property type="project" value="UniProtKB-UniRule"/>
</dbReference>
<feature type="compositionally biased region" description="Basic and acidic residues" evidence="5">
    <location>
        <begin position="281"/>
        <end position="292"/>
    </location>
</feature>
<dbReference type="PROSITE" id="PS50072">
    <property type="entry name" value="CSA_PPIASE_2"/>
    <property type="match status" value="1"/>
</dbReference>
<dbReference type="PRINTS" id="PR00153">
    <property type="entry name" value="CSAPPISMRASE"/>
</dbReference>
<dbReference type="Pfam" id="PF00160">
    <property type="entry name" value="Pro_isomerase"/>
    <property type="match status" value="1"/>
</dbReference>
<feature type="region of interest" description="Disordered" evidence="5">
    <location>
        <begin position="269"/>
        <end position="292"/>
    </location>
</feature>
<evidence type="ECO:0000313" key="7">
    <source>
        <dbReference type="EMBL" id="CAB9526554.1"/>
    </source>
</evidence>
<dbReference type="GO" id="GO:0005737">
    <property type="term" value="C:cytoplasm"/>
    <property type="evidence" value="ECO:0007669"/>
    <property type="project" value="TreeGrafter"/>
</dbReference>
<dbReference type="PANTHER" id="PTHR11071:SF561">
    <property type="entry name" value="PEPTIDYL-PROLYL CIS-TRANS ISOMERASE D-RELATED"/>
    <property type="match status" value="1"/>
</dbReference>
<dbReference type="EC" id="5.2.1.8" evidence="4"/>
<organism evidence="7 8">
    <name type="scientific">Seminavis robusta</name>
    <dbReference type="NCBI Taxonomy" id="568900"/>
    <lineage>
        <taxon>Eukaryota</taxon>
        <taxon>Sar</taxon>
        <taxon>Stramenopiles</taxon>
        <taxon>Ochrophyta</taxon>
        <taxon>Bacillariophyta</taxon>
        <taxon>Bacillariophyceae</taxon>
        <taxon>Bacillariophycidae</taxon>
        <taxon>Naviculales</taxon>
        <taxon>Naviculaceae</taxon>
        <taxon>Seminavis</taxon>
    </lineage>
</organism>
<keyword evidence="3 4" id="KW-0413">Isomerase</keyword>
<feature type="region of interest" description="Disordered" evidence="5">
    <location>
        <begin position="34"/>
        <end position="54"/>
    </location>
</feature>
<comment type="function">
    <text evidence="4">PPIases accelerate the folding of proteins. It catalyzes the cis-trans isomerization of proline imidic peptide bonds in oligopeptides.</text>
</comment>
<feature type="compositionally biased region" description="Acidic residues" evidence="5">
    <location>
        <begin position="271"/>
        <end position="280"/>
    </location>
</feature>
<accession>A0A9N8EV23</accession>
<keyword evidence="8" id="KW-1185">Reference proteome</keyword>
<name>A0A9N8EV23_9STRA</name>
<dbReference type="CDD" id="cd01926">
    <property type="entry name" value="cyclophilin_ABH_like"/>
    <property type="match status" value="1"/>
</dbReference>
<dbReference type="PROSITE" id="PS00170">
    <property type="entry name" value="CSA_PPIASE_1"/>
    <property type="match status" value="1"/>
</dbReference>
<dbReference type="SUPFAM" id="SSF50891">
    <property type="entry name" value="Cyclophilin-like"/>
    <property type="match status" value="1"/>
</dbReference>
<dbReference type="Proteomes" id="UP001153069">
    <property type="component" value="Unassembled WGS sequence"/>
</dbReference>
<evidence type="ECO:0000256" key="1">
    <source>
        <dbReference type="ARBA" id="ARBA00000971"/>
    </source>
</evidence>
<comment type="catalytic activity">
    <reaction evidence="1 4">
        <text>[protein]-peptidylproline (omega=180) = [protein]-peptidylproline (omega=0)</text>
        <dbReference type="Rhea" id="RHEA:16237"/>
        <dbReference type="Rhea" id="RHEA-COMP:10747"/>
        <dbReference type="Rhea" id="RHEA-COMP:10748"/>
        <dbReference type="ChEBI" id="CHEBI:83833"/>
        <dbReference type="ChEBI" id="CHEBI:83834"/>
        <dbReference type="EC" id="5.2.1.8"/>
    </reaction>
</comment>
<sequence length="292" mass="31726">MAATLPRVFLVSSRHHGSRTVRVQPTLVRQRFFSESAKETAPKKTPDPTVNGGGGNNNMMWHVATAAVFGLSFVGVRYGLKNMNLDKEDGAIAAATKPEPQAEVTSKVYFDVSIDKQPAGRVVMGLYGGVVPKTAKNFETLCKGTVKKGNIDLTYSKTTFHRIIPGFMIQGGDFTQHDGTGGLSIYGNKFEDENFQLKHTAPFILSMANAGPNTNGSQFFITTKKTPWLDGKHVVFGCVLDGFDVVKLIELNGSSSGRPKQRVVITKAGIVEDEADDNNEKDDNVKEGKAKQ</sequence>
<dbReference type="InterPro" id="IPR029000">
    <property type="entry name" value="Cyclophilin-like_dom_sf"/>
</dbReference>
<dbReference type="GO" id="GO:0016018">
    <property type="term" value="F:cyclosporin A binding"/>
    <property type="evidence" value="ECO:0007669"/>
    <property type="project" value="TreeGrafter"/>
</dbReference>
<evidence type="ECO:0000313" key="8">
    <source>
        <dbReference type="Proteomes" id="UP001153069"/>
    </source>
</evidence>
<protein>
    <recommendedName>
        <fullName evidence="4">Peptidyl-prolyl cis-trans isomerase</fullName>
        <shortName evidence="4">PPIase</shortName>
        <ecNumber evidence="4">5.2.1.8</ecNumber>
    </recommendedName>
</protein>
<dbReference type="OrthoDB" id="38580at2759"/>
<comment type="caution">
    <text evidence="7">The sequence shown here is derived from an EMBL/GenBank/DDBJ whole genome shotgun (WGS) entry which is preliminary data.</text>
</comment>
<gene>
    <name evidence="7" type="ORF">SEMRO_1846_G301370.1</name>
</gene>
<evidence type="ECO:0000256" key="5">
    <source>
        <dbReference type="SAM" id="MobiDB-lite"/>
    </source>
</evidence>
<proteinExistence type="inferred from homology"/>
<dbReference type="PANTHER" id="PTHR11071">
    <property type="entry name" value="PEPTIDYL-PROLYL CIS-TRANS ISOMERASE"/>
    <property type="match status" value="1"/>
</dbReference>
<reference evidence="7" key="1">
    <citation type="submission" date="2020-06" db="EMBL/GenBank/DDBJ databases">
        <authorList>
            <consortium name="Plant Systems Biology data submission"/>
        </authorList>
    </citation>
    <scope>NUCLEOTIDE SEQUENCE</scope>
    <source>
        <strain evidence="7">D6</strain>
    </source>
</reference>
<dbReference type="GO" id="GO:0006457">
    <property type="term" value="P:protein folding"/>
    <property type="evidence" value="ECO:0007669"/>
    <property type="project" value="InterPro"/>
</dbReference>
<dbReference type="AlphaFoldDB" id="A0A9N8EV23"/>
<feature type="domain" description="PPIase cyclophilin-type" evidence="6">
    <location>
        <begin position="109"/>
        <end position="270"/>
    </location>
</feature>
<dbReference type="InterPro" id="IPR020892">
    <property type="entry name" value="Cyclophilin-type_PPIase_CS"/>
</dbReference>
<dbReference type="EMBL" id="CAICTM010001844">
    <property type="protein sequence ID" value="CAB9526554.1"/>
    <property type="molecule type" value="Genomic_DNA"/>
</dbReference>